<dbReference type="PROSITE" id="PS51276">
    <property type="entry name" value="PEPTIDASE_C56_PFPI"/>
    <property type="match status" value="1"/>
</dbReference>
<dbReference type="CDD" id="cd03134">
    <property type="entry name" value="GATase1_PfpI_like"/>
    <property type="match status" value="1"/>
</dbReference>
<keyword evidence="2" id="KW-0472">Membrane</keyword>
<organism evidence="4 5">
    <name type="scientific">Massilia norwichensis</name>
    <dbReference type="NCBI Taxonomy" id="1442366"/>
    <lineage>
        <taxon>Bacteria</taxon>
        <taxon>Pseudomonadati</taxon>
        <taxon>Pseudomonadota</taxon>
        <taxon>Betaproteobacteria</taxon>
        <taxon>Burkholderiales</taxon>
        <taxon>Oxalobacteraceae</taxon>
        <taxon>Telluria group</taxon>
        <taxon>Massilia</taxon>
    </lineage>
</organism>
<gene>
    <name evidence="4" type="ORF">NX782_21900</name>
</gene>
<evidence type="ECO:0000256" key="2">
    <source>
        <dbReference type="SAM" id="Phobius"/>
    </source>
</evidence>
<name>A0ABT2ACA4_9BURK</name>
<evidence type="ECO:0000256" key="1">
    <source>
        <dbReference type="ARBA" id="ARBA00008542"/>
    </source>
</evidence>
<protein>
    <submittedName>
        <fullName evidence="4">Type 1 glutamine amidotransferase</fullName>
    </submittedName>
</protein>
<keyword evidence="2" id="KW-1133">Transmembrane helix</keyword>
<proteinExistence type="inferred from homology"/>
<dbReference type="RefSeq" id="WP_258847612.1">
    <property type="nucleotide sequence ID" value="NZ_JANUGX010000032.1"/>
</dbReference>
<reference evidence="4 5" key="1">
    <citation type="submission" date="2022-08" db="EMBL/GenBank/DDBJ databases">
        <title>Reclassification of Massilia species as members of the genera Telluria, Duganella, Pseudoduganella, Mokoshia gen. nov. and Zemynaea gen. nov. using orthogonal and non-orthogonal genome-based approaches.</title>
        <authorList>
            <person name="Bowman J.P."/>
        </authorList>
    </citation>
    <scope>NUCLEOTIDE SEQUENCE [LARGE SCALE GENOMIC DNA]</scope>
    <source>
        <strain evidence="4 5">LMG 28164</strain>
    </source>
</reference>
<dbReference type="Gene3D" id="3.40.50.880">
    <property type="match status" value="1"/>
</dbReference>
<keyword evidence="4" id="KW-0315">Glutamine amidotransferase</keyword>
<feature type="domain" description="DJ-1/PfpI" evidence="3">
    <location>
        <begin position="60"/>
        <end position="226"/>
    </location>
</feature>
<feature type="transmembrane region" description="Helical" evidence="2">
    <location>
        <begin position="264"/>
        <end position="282"/>
    </location>
</feature>
<keyword evidence="2" id="KW-0812">Transmembrane</keyword>
<dbReference type="SUPFAM" id="SSF52317">
    <property type="entry name" value="Class I glutamine amidotransferase-like"/>
    <property type="match status" value="1"/>
</dbReference>
<dbReference type="InterPro" id="IPR029062">
    <property type="entry name" value="Class_I_gatase-like"/>
</dbReference>
<evidence type="ECO:0000313" key="5">
    <source>
        <dbReference type="Proteomes" id="UP001205560"/>
    </source>
</evidence>
<evidence type="ECO:0000259" key="3">
    <source>
        <dbReference type="Pfam" id="PF01965"/>
    </source>
</evidence>
<evidence type="ECO:0000313" key="4">
    <source>
        <dbReference type="EMBL" id="MCS0591848.1"/>
    </source>
</evidence>
<comment type="caution">
    <text evidence="4">The sequence shown here is derived from an EMBL/GenBank/DDBJ whole genome shotgun (WGS) entry which is preliminary data.</text>
</comment>
<dbReference type="InterPro" id="IPR002818">
    <property type="entry name" value="DJ-1/PfpI"/>
</dbReference>
<comment type="similarity">
    <text evidence="1">Belongs to the peptidase C56 family.</text>
</comment>
<dbReference type="InterPro" id="IPR006286">
    <property type="entry name" value="C56_PfpI-like"/>
</dbReference>
<dbReference type="PANTHER" id="PTHR42733">
    <property type="entry name" value="DJ-1 PROTEIN"/>
    <property type="match status" value="1"/>
</dbReference>
<sequence>MSSLRSAETGAQGKYCFLTRSAAAPCLESAIQGQLQLVDFIDERTMEDMMNGRKTLAGQRIAVLATDGFEQVELSVPVTALKAAGAQVDIVSLHGGTIRGVNLNKPAGRVDVDRTIDEVRAGDYDGLLIPGGFINPDLLRQSAKARDLVRAFDDQRKPIATLCHGPWLLASSGLAEGRALTSWPGVRDDMVNAGATWLDQEVVRDGNWVTSRGPQDMVPFVREMIQLYAGGPASNGALRRRHSDPQRERPAAWATAAMRLMPKASMGTVLGIALIGGGLYAASRAGAGMGQRGAGRAEACAWAVFSLFGNRCDGL</sequence>
<keyword evidence="5" id="KW-1185">Reference proteome</keyword>
<dbReference type="EMBL" id="JANUGX010000032">
    <property type="protein sequence ID" value="MCS0591848.1"/>
    <property type="molecule type" value="Genomic_DNA"/>
</dbReference>
<accession>A0ABT2ACA4</accession>
<dbReference type="Proteomes" id="UP001205560">
    <property type="component" value="Unassembled WGS sequence"/>
</dbReference>
<dbReference type="NCBIfam" id="TIGR01382">
    <property type="entry name" value="PfpI"/>
    <property type="match status" value="1"/>
</dbReference>
<dbReference type="Pfam" id="PF01965">
    <property type="entry name" value="DJ-1_PfpI"/>
    <property type="match status" value="1"/>
</dbReference>
<dbReference type="PANTHER" id="PTHR42733:SF12">
    <property type="entry name" value="PROTEINASE"/>
    <property type="match status" value="1"/>
</dbReference>